<dbReference type="AlphaFoldDB" id="A0A6P8DUI2"/>
<keyword evidence="2" id="KW-1185">Reference proteome</keyword>
<name>A0A6P8DUI2_PUNGR</name>
<dbReference type="Proteomes" id="UP000515151">
    <property type="component" value="Chromosome 6"/>
</dbReference>
<feature type="coiled-coil region" evidence="1">
    <location>
        <begin position="36"/>
        <end position="98"/>
    </location>
</feature>
<dbReference type="RefSeq" id="XP_031401097.1">
    <property type="nucleotide sequence ID" value="XM_031545237.1"/>
</dbReference>
<dbReference type="GeneID" id="116211042"/>
<evidence type="ECO:0000313" key="2">
    <source>
        <dbReference type="Proteomes" id="UP000515151"/>
    </source>
</evidence>
<dbReference type="PANTHER" id="PTHR48145:SF5">
    <property type="entry name" value="NUCLEAR ENVELOPE-ASSOCIATED PROTEIN 2"/>
    <property type="match status" value="1"/>
</dbReference>
<gene>
    <name evidence="3" type="primary">LOC116211042</name>
</gene>
<proteinExistence type="predicted"/>
<dbReference type="InterPro" id="IPR049932">
    <property type="entry name" value="NEAP1-4"/>
</dbReference>
<feature type="non-terminal residue" evidence="3">
    <location>
        <position position="1"/>
    </location>
</feature>
<dbReference type="PROSITE" id="PS50096">
    <property type="entry name" value="IQ"/>
    <property type="match status" value="1"/>
</dbReference>
<evidence type="ECO:0000256" key="1">
    <source>
        <dbReference type="SAM" id="Coils"/>
    </source>
</evidence>
<reference evidence="3" key="2">
    <citation type="submission" date="2025-08" db="UniProtKB">
        <authorList>
            <consortium name="RefSeq"/>
        </authorList>
    </citation>
    <scope>IDENTIFICATION</scope>
    <source>
        <tissue evidence="3">Leaf</tissue>
    </source>
</reference>
<organism evidence="2 3">
    <name type="scientific">Punica granatum</name>
    <name type="common">Pomegranate</name>
    <dbReference type="NCBI Taxonomy" id="22663"/>
    <lineage>
        <taxon>Eukaryota</taxon>
        <taxon>Viridiplantae</taxon>
        <taxon>Streptophyta</taxon>
        <taxon>Embryophyta</taxon>
        <taxon>Tracheophyta</taxon>
        <taxon>Spermatophyta</taxon>
        <taxon>Magnoliopsida</taxon>
        <taxon>eudicotyledons</taxon>
        <taxon>Gunneridae</taxon>
        <taxon>Pentapetalae</taxon>
        <taxon>rosids</taxon>
        <taxon>malvids</taxon>
        <taxon>Myrtales</taxon>
        <taxon>Lythraceae</taxon>
        <taxon>Punica</taxon>
    </lineage>
</organism>
<sequence>STSGRPNDDRNFFFVLSGEEISNILSVFGGSIDPLLKNLDEKKQRFRQNAVSLAAELKEVCSRLAYQEQSSARGKLTRQEAERKVKKMEEEICRLQERLEERDGQLQASASAVEKVLLHHRNLPHVSRSINFGNLDLVMISSWLFDHSGIEIIMIH</sequence>
<keyword evidence="1" id="KW-0175">Coiled coil</keyword>
<reference evidence="2" key="1">
    <citation type="journal article" date="2020" name="Plant Biotechnol. J.">
        <title>The pomegranate (Punica granatum L.) draft genome dissects genetic divergence between soft- and hard-seeded cultivars.</title>
        <authorList>
            <person name="Luo X."/>
            <person name="Li H."/>
            <person name="Wu Z."/>
            <person name="Yao W."/>
            <person name="Zhao P."/>
            <person name="Cao D."/>
            <person name="Yu H."/>
            <person name="Li K."/>
            <person name="Poudel K."/>
            <person name="Zhao D."/>
            <person name="Zhang F."/>
            <person name="Xia X."/>
            <person name="Chen L."/>
            <person name="Wang Q."/>
            <person name="Jing D."/>
            <person name="Cao S."/>
        </authorList>
    </citation>
    <scope>NUCLEOTIDE SEQUENCE [LARGE SCALE GENOMIC DNA]</scope>
    <source>
        <strain evidence="2">cv. Tunisia</strain>
    </source>
</reference>
<evidence type="ECO:0000313" key="3">
    <source>
        <dbReference type="RefSeq" id="XP_031401097.1"/>
    </source>
</evidence>
<accession>A0A6P8DUI2</accession>
<dbReference type="OrthoDB" id="1729117at2759"/>
<dbReference type="PANTHER" id="PTHR48145">
    <property type="entry name" value="NUCLEAR ENVELOPE-ASSOCIATED PROTEIN 1"/>
    <property type="match status" value="1"/>
</dbReference>
<protein>
    <submittedName>
        <fullName evidence="3">Nuclear envelope-associated protein 1-like</fullName>
    </submittedName>
</protein>